<keyword evidence="3" id="KW-1185">Reference proteome</keyword>
<proteinExistence type="predicted"/>
<name>A0A1H9XFG2_9PSEU</name>
<feature type="compositionally biased region" description="Basic and acidic residues" evidence="1">
    <location>
        <begin position="119"/>
        <end position="138"/>
    </location>
</feature>
<evidence type="ECO:0000313" key="3">
    <source>
        <dbReference type="Proteomes" id="UP000199503"/>
    </source>
</evidence>
<evidence type="ECO:0000256" key="1">
    <source>
        <dbReference type="SAM" id="MobiDB-lite"/>
    </source>
</evidence>
<dbReference type="STRING" id="65499.SAMN04488000_1342"/>
<reference evidence="3" key="1">
    <citation type="submission" date="2016-10" db="EMBL/GenBank/DDBJ databases">
        <authorList>
            <person name="Varghese N."/>
            <person name="Submissions S."/>
        </authorList>
    </citation>
    <scope>NUCLEOTIDE SEQUENCE [LARGE SCALE GENOMIC DNA]</scope>
    <source>
        <strain evidence="3">DSM 44437</strain>
    </source>
</reference>
<accession>A0A1H9XFG2</accession>
<feature type="region of interest" description="Disordered" evidence="1">
    <location>
        <begin position="77"/>
        <end position="96"/>
    </location>
</feature>
<sequence length="331" mass="34630">MCHSSACEARRHLPRHDSVGGRTRCDPLPNAFGALKANRRNRELGAVFAVWAVTNAVVRRLGVGRYRSVQCEEQAGAQGYRAQPEHQRAQALPGSDAAGCAGGPAWCTGDAASEGEDGETTRENARTGDQRDAGHRTPPDGSVRGRRSESQIIGLAHRAVLLDARKSCCPACMCSARGSSRCRESGSAGFHRLSRSRGSRSSVASACGGLPVHAVAQRCVVVRRVCGGGGGLGRCLLGAGGAALVDARRFSAVGEFVESGLDQLQHRYAVAVLPFVVENRTQVFGVEGANPVPEVAQGQLVVVGYSWFVAGLPVAAGRKRARCASSAHAPA</sequence>
<evidence type="ECO:0000313" key="2">
    <source>
        <dbReference type="EMBL" id="SES44597.1"/>
    </source>
</evidence>
<protein>
    <submittedName>
        <fullName evidence="2">Uncharacterized protein</fullName>
    </submittedName>
</protein>
<dbReference type="EMBL" id="FOFV01000034">
    <property type="protein sequence ID" value="SES44597.1"/>
    <property type="molecule type" value="Genomic_DNA"/>
</dbReference>
<organism evidence="2 3">
    <name type="scientific">Lentzea albida</name>
    <dbReference type="NCBI Taxonomy" id="65499"/>
    <lineage>
        <taxon>Bacteria</taxon>
        <taxon>Bacillati</taxon>
        <taxon>Actinomycetota</taxon>
        <taxon>Actinomycetes</taxon>
        <taxon>Pseudonocardiales</taxon>
        <taxon>Pseudonocardiaceae</taxon>
        <taxon>Lentzea</taxon>
    </lineage>
</organism>
<gene>
    <name evidence="2" type="ORF">SAMN04488000_1342</name>
</gene>
<dbReference type="AlphaFoldDB" id="A0A1H9XFG2"/>
<dbReference type="Proteomes" id="UP000199503">
    <property type="component" value="Unassembled WGS sequence"/>
</dbReference>
<feature type="region of interest" description="Disordered" evidence="1">
    <location>
        <begin position="111"/>
        <end position="148"/>
    </location>
</feature>